<protein>
    <submittedName>
        <fullName evidence="2">Uncharacterized protein LOC111117705 isoform X1</fullName>
    </submittedName>
</protein>
<organism evidence="1 2">
    <name type="scientific">Crassostrea virginica</name>
    <name type="common">Eastern oyster</name>
    <dbReference type="NCBI Taxonomy" id="6565"/>
    <lineage>
        <taxon>Eukaryota</taxon>
        <taxon>Metazoa</taxon>
        <taxon>Spiralia</taxon>
        <taxon>Lophotrochozoa</taxon>
        <taxon>Mollusca</taxon>
        <taxon>Bivalvia</taxon>
        <taxon>Autobranchia</taxon>
        <taxon>Pteriomorphia</taxon>
        <taxon>Ostreida</taxon>
        <taxon>Ostreoidea</taxon>
        <taxon>Ostreidae</taxon>
        <taxon>Crassostrea</taxon>
    </lineage>
</organism>
<name>A0A8B8CBQ9_CRAVI</name>
<gene>
    <name evidence="2" type="primary">LOC111117705</name>
</gene>
<accession>A0A8B8CBQ9</accession>
<dbReference type="RefSeq" id="XP_022312579.1">
    <property type="nucleotide sequence ID" value="XM_022456871.1"/>
</dbReference>
<sequence length="127" mass="14782">MAYRGHQQNVECLYVIKIEGIINVLARLAHQTCLREDVQNPSMRQENSSIKTKIPPTFLWTDLKKKDEVLELQNFVNGETFCCSMQVKTYPKKLEKPVRRSHILFTDISFPMDVLMQLERALDLGDL</sequence>
<evidence type="ECO:0000313" key="2">
    <source>
        <dbReference type="RefSeq" id="XP_022312579.1"/>
    </source>
</evidence>
<dbReference type="KEGG" id="cvn:111117705"/>
<dbReference type="AlphaFoldDB" id="A0A8B8CBQ9"/>
<dbReference type="Proteomes" id="UP000694844">
    <property type="component" value="Chromosome 10"/>
</dbReference>
<proteinExistence type="predicted"/>
<evidence type="ECO:0000313" key="1">
    <source>
        <dbReference type="Proteomes" id="UP000694844"/>
    </source>
</evidence>
<keyword evidence="1" id="KW-1185">Reference proteome</keyword>
<dbReference type="GeneID" id="111117705"/>
<reference evidence="2" key="1">
    <citation type="submission" date="2025-08" db="UniProtKB">
        <authorList>
            <consortium name="RefSeq"/>
        </authorList>
    </citation>
    <scope>IDENTIFICATION</scope>
    <source>
        <tissue evidence="2">Whole sample</tissue>
    </source>
</reference>